<reference evidence="2 3" key="1">
    <citation type="submission" date="2017-05" db="EMBL/GenBank/DDBJ databases">
        <authorList>
            <person name="Varghese N."/>
            <person name="Submissions S."/>
        </authorList>
    </citation>
    <scope>NUCLEOTIDE SEQUENCE [LARGE SCALE GENOMIC DNA]</scope>
    <source>
        <strain evidence="2 3">DSM 28214</strain>
    </source>
</reference>
<evidence type="ECO:0000259" key="1">
    <source>
        <dbReference type="Pfam" id="PF00535"/>
    </source>
</evidence>
<keyword evidence="3" id="KW-1185">Reference proteome</keyword>
<dbReference type="CDD" id="cd00761">
    <property type="entry name" value="Glyco_tranf_GTA_type"/>
    <property type="match status" value="1"/>
</dbReference>
<evidence type="ECO:0000313" key="2">
    <source>
        <dbReference type="EMBL" id="SMP07301.1"/>
    </source>
</evidence>
<dbReference type="Proteomes" id="UP001157960">
    <property type="component" value="Unassembled WGS sequence"/>
</dbReference>
<dbReference type="PANTHER" id="PTHR22916">
    <property type="entry name" value="GLYCOSYLTRANSFERASE"/>
    <property type="match status" value="1"/>
</dbReference>
<dbReference type="PANTHER" id="PTHR22916:SF3">
    <property type="entry name" value="UDP-GLCNAC:BETAGAL BETA-1,3-N-ACETYLGLUCOSAMINYLTRANSFERASE-LIKE PROTEIN 1"/>
    <property type="match status" value="1"/>
</dbReference>
<dbReference type="SUPFAM" id="SSF53448">
    <property type="entry name" value="Nucleotide-diphospho-sugar transferases"/>
    <property type="match status" value="1"/>
</dbReference>
<sequence length="267" mass="31546">MKFSILIAHYNNASFFMDCYKSIINQTHTNWEVIIVDDCSEESEKNALKKIISGDPRFFFYENTANQGVGYTKRKCAELATGEICGFVDPDDALYPDALQQSINSFTNKDIIATYSLFHICNEKLVPLKLFPYSKKIKNGKPYFFNIKFQVAHFFTFRRETYEKGEKINDNLTSSVDQDLYLKLYEKGNFHFIKKSLYMYRTHCKGVSQDKTKKEKLYKNWHIVLYHALKRRNIIRIYGMDINKIEELPTFIFKKQNTLISRILNKF</sequence>
<dbReference type="InterPro" id="IPR029044">
    <property type="entry name" value="Nucleotide-diphossugar_trans"/>
</dbReference>
<feature type="domain" description="Glycosyltransferase 2-like" evidence="1">
    <location>
        <begin position="4"/>
        <end position="164"/>
    </location>
</feature>
<organism evidence="2 3">
    <name type="scientific">Chryseobacterium profundimaris</name>
    <dbReference type="NCBI Taxonomy" id="1387275"/>
    <lineage>
        <taxon>Bacteria</taxon>
        <taxon>Pseudomonadati</taxon>
        <taxon>Bacteroidota</taxon>
        <taxon>Flavobacteriia</taxon>
        <taxon>Flavobacteriales</taxon>
        <taxon>Weeksellaceae</taxon>
        <taxon>Chryseobacterium group</taxon>
        <taxon>Chryseobacterium</taxon>
    </lineage>
</organism>
<dbReference type="Pfam" id="PF00535">
    <property type="entry name" value="Glycos_transf_2"/>
    <property type="match status" value="1"/>
</dbReference>
<gene>
    <name evidence="2" type="ORF">SAMN06264346_101628</name>
</gene>
<proteinExistence type="predicted"/>
<dbReference type="Gene3D" id="3.90.550.10">
    <property type="entry name" value="Spore Coat Polysaccharide Biosynthesis Protein SpsA, Chain A"/>
    <property type="match status" value="1"/>
</dbReference>
<comment type="caution">
    <text evidence="2">The sequence shown here is derived from an EMBL/GenBank/DDBJ whole genome shotgun (WGS) entry which is preliminary data.</text>
</comment>
<dbReference type="RefSeq" id="WP_283420993.1">
    <property type="nucleotide sequence ID" value="NZ_FXTZ01000001.1"/>
</dbReference>
<accession>A0ABY1NET4</accession>
<protein>
    <submittedName>
        <fullName evidence="2">Glycosyltransferase involved in cell wall bisynthesis</fullName>
    </submittedName>
</protein>
<evidence type="ECO:0000313" key="3">
    <source>
        <dbReference type="Proteomes" id="UP001157960"/>
    </source>
</evidence>
<dbReference type="EMBL" id="FXTZ01000001">
    <property type="protein sequence ID" value="SMP07301.1"/>
    <property type="molecule type" value="Genomic_DNA"/>
</dbReference>
<dbReference type="InterPro" id="IPR001173">
    <property type="entry name" value="Glyco_trans_2-like"/>
</dbReference>
<name>A0ABY1NET4_9FLAO</name>